<gene>
    <name evidence="1" type="ORF">SSP24_68390</name>
</gene>
<name>A0A4Y3VQF4_9ACTN</name>
<proteinExistence type="predicted"/>
<dbReference type="RefSeq" id="WP_308439633.1">
    <property type="nucleotide sequence ID" value="NZ_BJND01000066.1"/>
</dbReference>
<evidence type="ECO:0000313" key="2">
    <source>
        <dbReference type="Proteomes" id="UP000317881"/>
    </source>
</evidence>
<sequence>MLPVKPFNDALLAAFTTADAGLPWRDHLVLLLWGCGRGGGGGAAVQVGPAAGVT</sequence>
<organism evidence="1 2">
    <name type="scientific">Streptomyces spinoverrucosus</name>
    <dbReference type="NCBI Taxonomy" id="284043"/>
    <lineage>
        <taxon>Bacteria</taxon>
        <taxon>Bacillati</taxon>
        <taxon>Actinomycetota</taxon>
        <taxon>Actinomycetes</taxon>
        <taxon>Kitasatosporales</taxon>
        <taxon>Streptomycetaceae</taxon>
        <taxon>Streptomyces</taxon>
    </lineage>
</organism>
<keyword evidence="2" id="KW-1185">Reference proteome</keyword>
<dbReference type="EMBL" id="BJND01000066">
    <property type="protein sequence ID" value="GEC09184.1"/>
    <property type="molecule type" value="Genomic_DNA"/>
</dbReference>
<reference evidence="1 2" key="1">
    <citation type="submission" date="2019-06" db="EMBL/GenBank/DDBJ databases">
        <title>Whole genome shotgun sequence of Streptomyces spinoverrucosus NBRC 14228.</title>
        <authorList>
            <person name="Hosoyama A."/>
            <person name="Uohara A."/>
            <person name="Ohji S."/>
            <person name="Ichikawa N."/>
        </authorList>
    </citation>
    <scope>NUCLEOTIDE SEQUENCE [LARGE SCALE GENOMIC DNA]</scope>
    <source>
        <strain evidence="1 2">NBRC 14228</strain>
    </source>
</reference>
<dbReference type="Proteomes" id="UP000317881">
    <property type="component" value="Unassembled WGS sequence"/>
</dbReference>
<accession>A0A4Y3VQF4</accession>
<protein>
    <submittedName>
        <fullName evidence="1">Uncharacterized protein</fullName>
    </submittedName>
</protein>
<dbReference type="AlphaFoldDB" id="A0A4Y3VQF4"/>
<evidence type="ECO:0000313" key="1">
    <source>
        <dbReference type="EMBL" id="GEC09184.1"/>
    </source>
</evidence>
<comment type="caution">
    <text evidence="1">The sequence shown here is derived from an EMBL/GenBank/DDBJ whole genome shotgun (WGS) entry which is preliminary data.</text>
</comment>